<sequence>MTRTKPLLSVPSRLGQCHTFLPRHFSTSKAAFKIGPESPRFIEVPQPIQPQAPGVPVVKGVLPVPRQIFSKRGPVKTSKAYYDKTVPKPNKHHRHVGAKNSEESHYLIWKKQSAELRRRNLREGLLELSHRKINTDNIVAARSAAKQADHQRLINEPEREDERLTNPSILVSMKQQKIGMLPDPNRESRIVDKTLKLQERQAAKEQERKDRLHTLYTQAREFITTEAQLNEAIDRTFVEYPEEFTSDGGLGENIWNRGSPETVQQMLNEINRTGSNAIKHYTGVGDITQKRVRRIAEELTGGRL</sequence>
<accession>A0A165JI44</accession>
<dbReference type="Proteomes" id="UP000076632">
    <property type="component" value="Unassembled WGS sequence"/>
</dbReference>
<dbReference type="OMA" id="WNLGPPP"/>
<dbReference type="GeneID" id="28899739"/>
<dbReference type="InParanoid" id="A0A165JI44"/>
<dbReference type="AlphaFoldDB" id="A0A165JI44"/>
<dbReference type="OrthoDB" id="5223508at2759"/>
<evidence type="ECO:0000313" key="2">
    <source>
        <dbReference type="Proteomes" id="UP000076632"/>
    </source>
</evidence>
<name>A0A165JI44_XYLHT</name>
<gene>
    <name evidence="1" type="ORF">L228DRAFT_264688</name>
</gene>
<protein>
    <submittedName>
        <fullName evidence="1">Uncharacterized protein</fullName>
    </submittedName>
</protein>
<dbReference type="STRING" id="1328760.A0A165JI44"/>
<dbReference type="Pfam" id="PF26163">
    <property type="entry name" value="mS26"/>
    <property type="match status" value="1"/>
</dbReference>
<dbReference type="InterPro" id="IPR058940">
    <property type="entry name" value="mS26_fungi"/>
</dbReference>
<dbReference type="EMBL" id="KV407454">
    <property type="protein sequence ID" value="KZF26269.1"/>
    <property type="molecule type" value="Genomic_DNA"/>
</dbReference>
<proteinExistence type="predicted"/>
<reference evidence="1 2" key="1">
    <citation type="journal article" date="2016" name="Fungal Biol.">
        <title>The genome of Xylona heveae provides a window into fungal endophytism.</title>
        <authorList>
            <person name="Gazis R."/>
            <person name="Kuo A."/>
            <person name="Riley R."/>
            <person name="LaButti K."/>
            <person name="Lipzen A."/>
            <person name="Lin J."/>
            <person name="Amirebrahimi M."/>
            <person name="Hesse C.N."/>
            <person name="Spatafora J.W."/>
            <person name="Henrissat B."/>
            <person name="Hainaut M."/>
            <person name="Grigoriev I.V."/>
            <person name="Hibbett D.S."/>
        </authorList>
    </citation>
    <scope>NUCLEOTIDE SEQUENCE [LARGE SCALE GENOMIC DNA]</scope>
    <source>
        <strain evidence="1 2">TC161</strain>
    </source>
</reference>
<dbReference type="CDD" id="cd23703">
    <property type="entry name" value="mS26_PET12"/>
    <property type="match status" value="1"/>
</dbReference>
<organism evidence="1 2">
    <name type="scientific">Xylona heveae (strain CBS 132557 / TC161)</name>
    <dbReference type="NCBI Taxonomy" id="1328760"/>
    <lineage>
        <taxon>Eukaryota</taxon>
        <taxon>Fungi</taxon>
        <taxon>Dikarya</taxon>
        <taxon>Ascomycota</taxon>
        <taxon>Pezizomycotina</taxon>
        <taxon>Xylonomycetes</taxon>
        <taxon>Xylonales</taxon>
        <taxon>Xylonaceae</taxon>
        <taxon>Xylona</taxon>
    </lineage>
</organism>
<dbReference type="RefSeq" id="XP_018191824.1">
    <property type="nucleotide sequence ID" value="XM_018334602.1"/>
</dbReference>
<dbReference type="FunCoup" id="A0A165JI44">
    <property type="interactions" value="86"/>
</dbReference>
<evidence type="ECO:0000313" key="1">
    <source>
        <dbReference type="EMBL" id="KZF26269.1"/>
    </source>
</evidence>
<keyword evidence="2" id="KW-1185">Reference proteome</keyword>